<evidence type="ECO:0000256" key="4">
    <source>
        <dbReference type="ARBA" id="ARBA00022741"/>
    </source>
</evidence>
<dbReference type="GO" id="GO:0005524">
    <property type="term" value="F:ATP binding"/>
    <property type="evidence" value="ECO:0007669"/>
    <property type="project" value="UniProtKB-KW"/>
</dbReference>
<dbReference type="PRINTS" id="PR00851">
    <property type="entry name" value="XRODRMPGMNTB"/>
</dbReference>
<evidence type="ECO:0000313" key="25">
    <source>
        <dbReference type="EMBL" id="RKP11015.1"/>
    </source>
</evidence>
<keyword evidence="26" id="KW-1185">Reference proteome</keyword>
<dbReference type="PROSITE" id="PS51194">
    <property type="entry name" value="HELICASE_CTER"/>
    <property type="match status" value="1"/>
</dbReference>
<keyword evidence="7" id="KW-0347">Helicase</keyword>
<evidence type="ECO:0000256" key="19">
    <source>
        <dbReference type="ARBA" id="ARBA00075489"/>
    </source>
</evidence>
<comment type="function">
    <text evidence="18">ATP-dependent 3'-5' DNA helicase/translocase; binds dsDNA rather than ssDNA, unzipping it in a translocase rather than classical helicase activity. Component of the general transcription and DNA repair factor IIH (TFIIH) core complex. When complexed to CDK-activating kinase (CAK), involved in RNA transcription by RNA polymerase II. Also involved in transcription-coupled nucleotide excision repair (NER) of damaged DNA. In NER, TFIIH acts by opening DNA around the lesion to allow the excision of the damaged oligonucleotide and its replacement by a new DNA fragment. The ATPase activity of XPB/SSL2, but not its helicase activity, is required for DNA opening. In transcription, TFIIH has an essential role in transcription initiation. When the pre-initiation complex (PIC) has been established, TFIIH is required for promoter opening and promoter escape. The ATP-dependent helicase activity of XPB/SSL2 is required for promoter opening and promoter escape.</text>
</comment>
<evidence type="ECO:0000256" key="10">
    <source>
        <dbReference type="ARBA" id="ARBA00023125"/>
    </source>
</evidence>
<dbReference type="PANTHER" id="PTHR11274:SF0">
    <property type="entry name" value="GENERAL TRANSCRIPTION AND DNA REPAIR FACTOR IIH HELICASE SUBUNIT XPB"/>
    <property type="match status" value="1"/>
</dbReference>
<dbReference type="InterPro" id="IPR050615">
    <property type="entry name" value="ATP-dep_DNA_Helicase"/>
</dbReference>
<dbReference type="InterPro" id="IPR006935">
    <property type="entry name" value="Helicase/UvrB_N"/>
</dbReference>
<dbReference type="InterPro" id="IPR001161">
    <property type="entry name" value="XPB/Ssl2"/>
</dbReference>
<evidence type="ECO:0000256" key="20">
    <source>
        <dbReference type="ARBA" id="ARBA00076598"/>
    </source>
</evidence>
<gene>
    <name evidence="25" type="ORF">THASP1DRAFT_33947</name>
</gene>
<dbReference type="InterPro" id="IPR001650">
    <property type="entry name" value="Helicase_C-like"/>
</dbReference>
<evidence type="ECO:0000256" key="14">
    <source>
        <dbReference type="ARBA" id="ARBA00023242"/>
    </source>
</evidence>
<evidence type="ECO:0000313" key="26">
    <source>
        <dbReference type="Proteomes" id="UP000271241"/>
    </source>
</evidence>
<feature type="compositionally biased region" description="Polar residues" evidence="22">
    <location>
        <begin position="167"/>
        <end position="176"/>
    </location>
</feature>
<accession>A0A4P9XXB8</accession>
<dbReference type="InterPro" id="IPR027417">
    <property type="entry name" value="P-loop_NTPase"/>
</dbReference>
<evidence type="ECO:0000256" key="15">
    <source>
        <dbReference type="ARBA" id="ARBA00034617"/>
    </source>
</evidence>
<dbReference type="Pfam" id="PF04851">
    <property type="entry name" value="ResIII"/>
    <property type="match status" value="1"/>
</dbReference>
<evidence type="ECO:0000256" key="8">
    <source>
        <dbReference type="ARBA" id="ARBA00022840"/>
    </source>
</evidence>
<dbReference type="SMART" id="SM00487">
    <property type="entry name" value="DEXDc"/>
    <property type="match status" value="1"/>
</dbReference>
<dbReference type="GO" id="GO:0016787">
    <property type="term" value="F:hydrolase activity"/>
    <property type="evidence" value="ECO:0007669"/>
    <property type="project" value="UniProtKB-KW"/>
</dbReference>
<evidence type="ECO:0000259" key="24">
    <source>
        <dbReference type="PROSITE" id="PS51194"/>
    </source>
</evidence>
<reference evidence="26" key="1">
    <citation type="journal article" date="2018" name="Nat. Microbiol.">
        <title>Leveraging single-cell genomics to expand the fungal tree of life.</title>
        <authorList>
            <person name="Ahrendt S.R."/>
            <person name="Quandt C.A."/>
            <person name="Ciobanu D."/>
            <person name="Clum A."/>
            <person name="Salamov A."/>
            <person name="Andreopoulos B."/>
            <person name="Cheng J.F."/>
            <person name="Woyke T."/>
            <person name="Pelin A."/>
            <person name="Henrissat B."/>
            <person name="Reynolds N.K."/>
            <person name="Benny G.L."/>
            <person name="Smith M.E."/>
            <person name="James T.Y."/>
            <person name="Grigoriev I.V."/>
        </authorList>
    </citation>
    <scope>NUCLEOTIDE SEQUENCE [LARGE SCALE GENOMIC DNA]</scope>
    <source>
        <strain evidence="26">RSA 1356</strain>
    </source>
</reference>
<dbReference type="Proteomes" id="UP000271241">
    <property type="component" value="Unassembled WGS sequence"/>
</dbReference>
<dbReference type="STRING" id="78915.A0A4P9XXB8"/>
<dbReference type="EC" id="5.6.2.4" evidence="16"/>
<evidence type="ECO:0000256" key="5">
    <source>
        <dbReference type="ARBA" id="ARBA00022763"/>
    </source>
</evidence>
<comment type="similarity">
    <text evidence="2">Belongs to the helicase family. RAD25/XPB subfamily.</text>
</comment>
<dbReference type="GO" id="GO:0006289">
    <property type="term" value="P:nucleotide-excision repair"/>
    <property type="evidence" value="ECO:0007669"/>
    <property type="project" value="InterPro"/>
</dbReference>
<dbReference type="GO" id="GO:0000112">
    <property type="term" value="C:nucleotide-excision repair factor 3 complex"/>
    <property type="evidence" value="ECO:0007669"/>
    <property type="project" value="TreeGrafter"/>
</dbReference>
<sequence length="732" mass="83642">MSTPRLPRYDAVSRLFDRQDYTYLPLKKDHASRPIWINPENGHFILEAFSPIADQAQDFLTAIAEPVSRPAHIHEYRLTPYSLYAAVSVGLETNDIIDVLNRLSKVPVPESVAKLIRECTLSYGKVKLVLKQNRYYVESQHPSILQRLLKDDVIRGARVLDSGDGNSGNSFLQNKAPTADGLKIPGTGKKAQGQDAEMFNTLIELDKDDEVGEDESEDVHSFEIVSAQVENVRKRCNQLDLPMLEEYDFRNDTFNPDLEIDLKPITVIRPYQEKSLSKMFGNGRARSGIIVLPCGAGKTLVGITAACTVKKSTLVLCTSSVSVMQWKQQFLMWSNIKESRIAVFTADQKERFSGDAGIVISTYSMVANTRQRSYESAKMMEFIRSREWGFLLLDEVHVVPAQMFRQVISTVATHAKLGLTATLVREDEKIDDLNFLIGPKLYEANWMDLALQGHIATVQCAEVWCEMTPEFYSEYLRETSRKRALLYAMNPRKVQACQYLIRYHEGRGDKIIVFSDNVYALREYALLLKKPFIYGGTGQTERMNILHQFQHNPALNTMFLSKVGDTSIDLPEATCLIQISSHYGSRRQEAQRLGRILRAKRRNDEGFNAFFYSLVSKDTQEMYYSTKRQQFLIDQGYAFKVITHLEGMDDMENLVYRDKASRLDYLHTVLMASERRRMPRWRTTTLARRAAGSLQSLSGGDSMAYMEYERPKAKKDVQHPLFKKYKKKRGAA</sequence>
<dbReference type="PANTHER" id="PTHR11274">
    <property type="entry name" value="RAD25/XP-B DNA REPAIR HELICASE"/>
    <property type="match status" value="1"/>
</dbReference>
<dbReference type="GO" id="GO:0006367">
    <property type="term" value="P:transcription initiation at RNA polymerase II promoter"/>
    <property type="evidence" value="ECO:0007669"/>
    <property type="project" value="InterPro"/>
</dbReference>
<dbReference type="InterPro" id="IPR032830">
    <property type="entry name" value="XPB/Ssl2_N"/>
</dbReference>
<name>A0A4P9XXB8_9FUNG</name>
<evidence type="ECO:0000256" key="17">
    <source>
        <dbReference type="ARBA" id="ARBA00048988"/>
    </source>
</evidence>
<dbReference type="GO" id="GO:0097550">
    <property type="term" value="C:transcription preinitiation complex"/>
    <property type="evidence" value="ECO:0007669"/>
    <property type="project" value="TreeGrafter"/>
</dbReference>
<evidence type="ECO:0000256" key="22">
    <source>
        <dbReference type="SAM" id="MobiDB-lite"/>
    </source>
</evidence>
<dbReference type="EMBL" id="KZ992429">
    <property type="protein sequence ID" value="RKP11015.1"/>
    <property type="molecule type" value="Genomic_DNA"/>
</dbReference>
<dbReference type="CDD" id="cd18029">
    <property type="entry name" value="DEXHc_XPB"/>
    <property type="match status" value="1"/>
</dbReference>
<dbReference type="FunFam" id="3.40.50.300:FF:000077">
    <property type="entry name" value="Probable DNA repair helicase RAD25"/>
    <property type="match status" value="1"/>
</dbReference>
<keyword evidence="14" id="KW-0539">Nucleus</keyword>
<dbReference type="AlphaFoldDB" id="A0A4P9XXB8"/>
<evidence type="ECO:0000256" key="6">
    <source>
        <dbReference type="ARBA" id="ARBA00022801"/>
    </source>
</evidence>
<evidence type="ECO:0000259" key="23">
    <source>
        <dbReference type="PROSITE" id="PS51192"/>
    </source>
</evidence>
<dbReference type="InterPro" id="IPR032438">
    <property type="entry name" value="ERCC3_RAD25_C"/>
</dbReference>
<evidence type="ECO:0000256" key="18">
    <source>
        <dbReference type="ARBA" id="ARBA00058901"/>
    </source>
</evidence>
<evidence type="ECO:0000256" key="12">
    <source>
        <dbReference type="ARBA" id="ARBA00023204"/>
    </source>
</evidence>
<protein>
    <recommendedName>
        <fullName evidence="16">DNA 3'-5' helicase</fullName>
        <ecNumber evidence="16">5.6.2.4</ecNumber>
    </recommendedName>
    <alternativeName>
        <fullName evidence="21">DNA repair helicase RAD25</fullName>
    </alternativeName>
    <alternativeName>
        <fullName evidence="20">RNA polymerase II transcription factor B subunit SSL2</fullName>
    </alternativeName>
    <alternativeName>
        <fullName evidence="19">Suppressor of stem-loop mutation 2</fullName>
    </alternativeName>
</protein>
<dbReference type="SUPFAM" id="SSF52540">
    <property type="entry name" value="P-loop containing nucleoside triphosphate hydrolases"/>
    <property type="match status" value="2"/>
</dbReference>
<keyword evidence="13" id="KW-0413">Isomerase</keyword>
<evidence type="ECO:0000256" key="13">
    <source>
        <dbReference type="ARBA" id="ARBA00023235"/>
    </source>
</evidence>
<dbReference type="InterPro" id="IPR014001">
    <property type="entry name" value="Helicase_ATP-bd"/>
</dbReference>
<feature type="domain" description="Helicase ATP-binding" evidence="23">
    <location>
        <begin position="279"/>
        <end position="441"/>
    </location>
</feature>
<evidence type="ECO:0000256" key="16">
    <source>
        <dbReference type="ARBA" id="ARBA00034808"/>
    </source>
</evidence>
<evidence type="ECO:0000256" key="21">
    <source>
        <dbReference type="ARBA" id="ARBA00078607"/>
    </source>
</evidence>
<dbReference type="GO" id="GO:0003677">
    <property type="term" value="F:DNA binding"/>
    <property type="evidence" value="ECO:0007669"/>
    <property type="project" value="UniProtKB-KW"/>
</dbReference>
<dbReference type="PROSITE" id="PS51192">
    <property type="entry name" value="HELICASE_ATP_BIND_1"/>
    <property type="match status" value="1"/>
</dbReference>
<keyword evidence="10" id="KW-0238">DNA-binding</keyword>
<keyword evidence="6 25" id="KW-0378">Hydrolase</keyword>
<evidence type="ECO:0000256" key="7">
    <source>
        <dbReference type="ARBA" id="ARBA00022806"/>
    </source>
</evidence>
<keyword evidence="5" id="KW-0227">DNA damage</keyword>
<evidence type="ECO:0000256" key="9">
    <source>
        <dbReference type="ARBA" id="ARBA00023015"/>
    </source>
</evidence>
<dbReference type="Pfam" id="PF13625">
    <property type="entry name" value="Helicase_C_3"/>
    <property type="match status" value="1"/>
</dbReference>
<comment type="catalytic activity">
    <reaction evidence="15">
        <text>Couples ATP hydrolysis with the unwinding of duplex DNA by translocating in the 3'-5' direction.</text>
        <dbReference type="EC" id="5.6.2.4"/>
    </reaction>
</comment>
<dbReference type="NCBIfam" id="TIGR00603">
    <property type="entry name" value="rad25"/>
    <property type="match status" value="1"/>
</dbReference>
<organism evidence="25 26">
    <name type="scientific">Thamnocephalis sphaerospora</name>
    <dbReference type="NCBI Taxonomy" id="78915"/>
    <lineage>
        <taxon>Eukaryota</taxon>
        <taxon>Fungi</taxon>
        <taxon>Fungi incertae sedis</taxon>
        <taxon>Zoopagomycota</taxon>
        <taxon>Zoopagomycotina</taxon>
        <taxon>Zoopagomycetes</taxon>
        <taxon>Zoopagales</taxon>
        <taxon>Sigmoideomycetaceae</taxon>
        <taxon>Thamnocephalis</taxon>
    </lineage>
</organism>
<comment type="subunit">
    <text evidence="3">Component of the 7-subunit TFIIH core complex composed of XPB/SSL2, XPD/RAD3, SSL1, TFB1, TFB2, TFB4 and TFB5, which is active in NER. The core complex associates with the 3-subunit CTD-kinase module TFIIK composed of CCL1, KIN28 and TFB3 to form the 10-subunit holoenzyme (holo-TFIIH) active in transcription.</text>
</comment>
<dbReference type="GO" id="GO:0005675">
    <property type="term" value="C:transcription factor TFIIH holo complex"/>
    <property type="evidence" value="ECO:0007669"/>
    <property type="project" value="TreeGrafter"/>
</dbReference>
<keyword evidence="4" id="KW-0547">Nucleotide-binding</keyword>
<feature type="region of interest" description="Disordered" evidence="22">
    <location>
        <begin position="166"/>
        <end position="191"/>
    </location>
</feature>
<keyword evidence="9" id="KW-0805">Transcription regulation</keyword>
<dbReference type="CDD" id="cd18789">
    <property type="entry name" value="SF2_C_XPB"/>
    <property type="match status" value="1"/>
</dbReference>
<evidence type="ECO:0000256" key="2">
    <source>
        <dbReference type="ARBA" id="ARBA00006637"/>
    </source>
</evidence>
<comment type="subcellular location">
    <subcellularLocation>
        <location evidence="1">Nucleus</location>
    </subcellularLocation>
</comment>
<dbReference type="OrthoDB" id="10262986at2759"/>
<comment type="catalytic activity">
    <reaction evidence="17">
        <text>ATP + H2O = ADP + phosphate + H(+)</text>
        <dbReference type="Rhea" id="RHEA:13065"/>
        <dbReference type="ChEBI" id="CHEBI:15377"/>
        <dbReference type="ChEBI" id="CHEBI:15378"/>
        <dbReference type="ChEBI" id="CHEBI:30616"/>
        <dbReference type="ChEBI" id="CHEBI:43474"/>
        <dbReference type="ChEBI" id="CHEBI:456216"/>
        <dbReference type="EC" id="5.6.2.4"/>
    </reaction>
</comment>
<dbReference type="SMART" id="SM00490">
    <property type="entry name" value="HELICc"/>
    <property type="match status" value="1"/>
</dbReference>
<evidence type="ECO:0000256" key="1">
    <source>
        <dbReference type="ARBA" id="ARBA00004123"/>
    </source>
</evidence>
<keyword evidence="8" id="KW-0067">ATP-binding</keyword>
<feature type="domain" description="Helicase C-terminal" evidence="24">
    <location>
        <begin position="495"/>
        <end position="656"/>
    </location>
</feature>
<keyword evidence="12" id="KW-0234">DNA repair</keyword>
<evidence type="ECO:0000256" key="3">
    <source>
        <dbReference type="ARBA" id="ARBA00011640"/>
    </source>
</evidence>
<dbReference type="Pfam" id="PF16203">
    <property type="entry name" value="ERCC3_RAD25_C"/>
    <property type="match status" value="1"/>
</dbReference>
<keyword evidence="11" id="KW-0804">Transcription</keyword>
<dbReference type="Gene3D" id="3.40.50.300">
    <property type="entry name" value="P-loop containing nucleotide triphosphate hydrolases"/>
    <property type="match status" value="2"/>
</dbReference>
<dbReference type="FunFam" id="3.40.50.300:FF:000117">
    <property type="entry name" value="Putative DNA repair helicase rad25"/>
    <property type="match status" value="1"/>
</dbReference>
<evidence type="ECO:0000256" key="11">
    <source>
        <dbReference type="ARBA" id="ARBA00023163"/>
    </source>
</evidence>
<dbReference type="GO" id="GO:0043138">
    <property type="term" value="F:3'-5' DNA helicase activity"/>
    <property type="evidence" value="ECO:0007669"/>
    <property type="project" value="UniProtKB-EC"/>
</dbReference>
<proteinExistence type="inferred from homology"/>